<protein>
    <recommendedName>
        <fullName evidence="3">Multiple RNA-binding domain-containing protein 1</fullName>
    </recommendedName>
</protein>
<dbReference type="InterPro" id="IPR000504">
    <property type="entry name" value="RRM_dom"/>
</dbReference>
<feature type="compositionally biased region" description="Basic and acidic residues" evidence="10">
    <location>
        <begin position="243"/>
        <end position="259"/>
    </location>
</feature>
<dbReference type="GO" id="GO:0006364">
    <property type="term" value="P:rRNA processing"/>
    <property type="evidence" value="ECO:0007669"/>
    <property type="project" value="UniProtKB-KW"/>
</dbReference>
<feature type="region of interest" description="Disordered" evidence="10">
    <location>
        <begin position="146"/>
        <end position="265"/>
    </location>
</feature>
<keyword evidence="7" id="KW-0539">Nucleus</keyword>
<feature type="compositionally biased region" description="Basic and acidic residues" evidence="10">
    <location>
        <begin position="684"/>
        <end position="699"/>
    </location>
</feature>
<gene>
    <name evidence="12" type="ORF">B9Z65_8225</name>
</gene>
<feature type="domain" description="RRM" evidence="11">
    <location>
        <begin position="706"/>
        <end position="783"/>
    </location>
</feature>
<evidence type="ECO:0000259" key="11">
    <source>
        <dbReference type="PROSITE" id="PS50102"/>
    </source>
</evidence>
<feature type="compositionally biased region" description="Basic and acidic residues" evidence="10">
    <location>
        <begin position="180"/>
        <end position="189"/>
    </location>
</feature>
<name>A0A2P7ZMH7_9PEZI</name>
<comment type="subcellular location">
    <subcellularLocation>
        <location evidence="1">Nucleus</location>
    </subcellularLocation>
</comment>
<reference evidence="12 13" key="1">
    <citation type="submission" date="2017-05" db="EMBL/GenBank/DDBJ databases">
        <title>Draft genome sequence of Elsinoe australis.</title>
        <authorList>
            <person name="Cheng Q."/>
        </authorList>
    </citation>
    <scope>NUCLEOTIDE SEQUENCE [LARGE SCALE GENOMIC DNA]</scope>
    <source>
        <strain evidence="12 13">NL1</strain>
    </source>
</reference>
<feature type="region of interest" description="Disordered" evidence="10">
    <location>
        <begin position="681"/>
        <end position="703"/>
    </location>
</feature>
<evidence type="ECO:0000256" key="8">
    <source>
        <dbReference type="ARBA" id="ARBA00023274"/>
    </source>
</evidence>
<evidence type="ECO:0000313" key="12">
    <source>
        <dbReference type="EMBL" id="PSK49430.1"/>
    </source>
</evidence>
<keyword evidence="13" id="KW-1185">Reference proteome</keyword>
<dbReference type="EMBL" id="NHZQ01000155">
    <property type="protein sequence ID" value="PSK49430.1"/>
    <property type="molecule type" value="Genomic_DNA"/>
</dbReference>
<organism evidence="12 13">
    <name type="scientific">Elsinoe australis</name>
    <dbReference type="NCBI Taxonomy" id="40998"/>
    <lineage>
        <taxon>Eukaryota</taxon>
        <taxon>Fungi</taxon>
        <taxon>Dikarya</taxon>
        <taxon>Ascomycota</taxon>
        <taxon>Pezizomycotina</taxon>
        <taxon>Dothideomycetes</taxon>
        <taxon>Dothideomycetidae</taxon>
        <taxon>Myriangiales</taxon>
        <taxon>Elsinoaceae</taxon>
        <taxon>Elsinoe</taxon>
    </lineage>
</organism>
<comment type="similarity">
    <text evidence="2">Belongs to the RRM MRD1 family.</text>
</comment>
<dbReference type="Pfam" id="PF00076">
    <property type="entry name" value="RRM_1"/>
    <property type="match status" value="5"/>
</dbReference>
<dbReference type="PANTHER" id="PTHR48025:SF1">
    <property type="entry name" value="RRM DOMAIN-CONTAINING PROTEIN"/>
    <property type="match status" value="1"/>
</dbReference>
<feature type="domain" description="RRM" evidence="11">
    <location>
        <begin position="3"/>
        <end position="75"/>
    </location>
</feature>
<dbReference type="Proteomes" id="UP000243723">
    <property type="component" value="Unassembled WGS sequence"/>
</dbReference>
<feature type="domain" description="RRM" evidence="11">
    <location>
        <begin position="305"/>
        <end position="383"/>
    </location>
</feature>
<dbReference type="InterPro" id="IPR035979">
    <property type="entry name" value="RBD_domain_sf"/>
</dbReference>
<dbReference type="GO" id="GO:0003729">
    <property type="term" value="F:mRNA binding"/>
    <property type="evidence" value="ECO:0007669"/>
    <property type="project" value="TreeGrafter"/>
</dbReference>
<evidence type="ECO:0000256" key="4">
    <source>
        <dbReference type="ARBA" id="ARBA00022552"/>
    </source>
</evidence>
<keyword evidence="5" id="KW-0677">Repeat</keyword>
<evidence type="ECO:0000256" key="7">
    <source>
        <dbReference type="ARBA" id="ARBA00023242"/>
    </source>
</evidence>
<feature type="region of interest" description="Disordered" evidence="10">
    <location>
        <begin position="88"/>
        <end position="117"/>
    </location>
</feature>
<dbReference type="PROSITE" id="PS50102">
    <property type="entry name" value="RRM"/>
    <property type="match status" value="5"/>
</dbReference>
<dbReference type="SMART" id="SM00361">
    <property type="entry name" value="RRM_1"/>
    <property type="match status" value="1"/>
</dbReference>
<sequence>MASRIFVTGLPPSLTSNEFKKHFSSQGRITDIKLFPERRIGYVGYKTPQEAEKAVKFFNRTFIRMSKLGVEIARPIASKEQERQADYQAAAQVQPSQTEKNLKRKRGADARTEDPKLREYLEVMQKKPATKDQQLGTVSENLDVVLPAEDGSDDDVQVIPRTKKPRERHDSSTQQLDTSSKVEDSDHVDPTSNAAVPAGEVVQTDTNTVPTATDEDWLRSRTNRLLDLQPEDEVMTNDGPVSEDQRNRLGEDKSAKQDQSEDFESEPVIESYQEQQNNAIVSEPTADLAILTGGNETEMKIRESGRLYIRNLAYTTSEEDLQDAFGAYGAVAEVHVAIDKKASQSKGFAFVQFENADDAATAWKSLDGTPLNGRLLHILPGSAKRENKIDDFSLSKLPHKKQEQIKRRQEAATKIFNWNSLYMNTDAVLSSVADRLGVDKSSLLDPTSSDAAVKQAHAETHVIQETKSYFKSQGVNLDSFSRKKRGDTAILVKNFPYDAKASELKDLFEQHGKLKRFLLPPSGTIAIVEFENSAQAKSAFKALAYSRIKSSMLYLEFAPQELFQGGPVEDHGPVAINGTSAQPIASDLLQTEDIPDNLPTATLFVRNLNFTTTTQRLDEVFRPLDGFLSALVKTRTDPKKPGQLLSMGFGFLEFRSKTQAQKALFAMDGYKLDGHSLQIRASHKGQDAAEERKQSDKANKQASKRAKLVIKNLPFEATKKDVRSLFGAYGQLRSVRVPKKIGQSTRGFAFAEFTTPKEAENARDALQNTHLLGRRLVIDYAAEDPENAEEEIEKMQSKVGSQLNKVAVQKLMGDGSRSKFRVNDQGAEDE</sequence>
<dbReference type="GO" id="GO:1990904">
    <property type="term" value="C:ribonucleoprotein complex"/>
    <property type="evidence" value="ECO:0007669"/>
    <property type="project" value="UniProtKB-KW"/>
</dbReference>
<accession>A0A2P7ZMH7</accession>
<dbReference type="PANTHER" id="PTHR48025">
    <property type="entry name" value="OS02G0815200 PROTEIN"/>
    <property type="match status" value="1"/>
</dbReference>
<dbReference type="GO" id="GO:0005634">
    <property type="term" value="C:nucleus"/>
    <property type="evidence" value="ECO:0007669"/>
    <property type="project" value="UniProtKB-SubCell"/>
</dbReference>
<feature type="compositionally biased region" description="Basic and acidic residues" evidence="10">
    <location>
        <begin position="107"/>
        <end position="117"/>
    </location>
</feature>
<evidence type="ECO:0000256" key="1">
    <source>
        <dbReference type="ARBA" id="ARBA00004123"/>
    </source>
</evidence>
<keyword evidence="6 9" id="KW-0694">RNA-binding</keyword>
<dbReference type="OrthoDB" id="439639at2759"/>
<dbReference type="InterPro" id="IPR003954">
    <property type="entry name" value="RRM_euk-type"/>
</dbReference>
<dbReference type="Gene3D" id="3.30.70.330">
    <property type="match status" value="5"/>
</dbReference>
<keyword evidence="8" id="KW-0687">Ribonucleoprotein</keyword>
<dbReference type="InterPro" id="IPR012677">
    <property type="entry name" value="Nucleotide-bd_a/b_plait_sf"/>
</dbReference>
<evidence type="ECO:0000256" key="9">
    <source>
        <dbReference type="PROSITE-ProRule" id="PRU00176"/>
    </source>
</evidence>
<dbReference type="SUPFAM" id="SSF54928">
    <property type="entry name" value="RNA-binding domain, RBD"/>
    <property type="match status" value="5"/>
</dbReference>
<dbReference type="AlphaFoldDB" id="A0A2P7ZMH7"/>
<keyword evidence="4" id="KW-0698">rRNA processing</keyword>
<feature type="domain" description="RRM" evidence="11">
    <location>
        <begin position="601"/>
        <end position="684"/>
    </location>
</feature>
<comment type="caution">
    <text evidence="12">The sequence shown here is derived from an EMBL/GenBank/DDBJ whole genome shotgun (WGS) entry which is preliminary data.</text>
</comment>
<evidence type="ECO:0000256" key="5">
    <source>
        <dbReference type="ARBA" id="ARBA00022737"/>
    </source>
</evidence>
<evidence type="ECO:0000256" key="10">
    <source>
        <dbReference type="SAM" id="MobiDB-lite"/>
    </source>
</evidence>
<feature type="domain" description="RRM" evidence="11">
    <location>
        <begin position="488"/>
        <end position="560"/>
    </location>
</feature>
<dbReference type="SMART" id="SM00360">
    <property type="entry name" value="RRM"/>
    <property type="match status" value="5"/>
</dbReference>
<dbReference type="STRING" id="40998.A0A2P7ZMH7"/>
<evidence type="ECO:0000256" key="3">
    <source>
        <dbReference type="ARBA" id="ARBA00013428"/>
    </source>
</evidence>
<evidence type="ECO:0000256" key="6">
    <source>
        <dbReference type="ARBA" id="ARBA00022884"/>
    </source>
</evidence>
<dbReference type="FunFam" id="3.30.70.330:FF:000247">
    <property type="entry name" value="Multiple RNA-binding domain-containing protein 1"/>
    <property type="match status" value="1"/>
</dbReference>
<evidence type="ECO:0000313" key="13">
    <source>
        <dbReference type="Proteomes" id="UP000243723"/>
    </source>
</evidence>
<dbReference type="InterPro" id="IPR050502">
    <property type="entry name" value="Euk_RNA-bind_prot"/>
</dbReference>
<evidence type="ECO:0000256" key="2">
    <source>
        <dbReference type="ARBA" id="ARBA00008033"/>
    </source>
</evidence>
<proteinExistence type="inferred from homology"/>